<sequence length="291" mass="28945">MKANSLILIYLSVIASVNAACIDVHATAGAGGVCFCNAGYYGTSTDSDPIGACQQCPNGTISALATTVGTPVTSCFCNDTNAYLNSGQFDCQKCNPNYYGTPNPIAGGPSGCSPCPAGTVSAAGSTSILSCNNCSDVNAFLNSQTPPVCQCKANFYGTPNSYGSKCIECPAGTVSVAGSTTANFYGTPTTSGGGCITCPTGTNSAAGSTTINSCTCTDTNASLNSAIPPVCQCNPNFYGIPTSSGASGCTICPLGQTAPAGSVTNICKSAIATSTLILPIASLLFCLLLLI</sequence>
<feature type="signal peptide" evidence="1">
    <location>
        <begin position="1"/>
        <end position="19"/>
    </location>
</feature>
<dbReference type="RefSeq" id="XP_001011714.2">
    <property type="nucleotide sequence ID" value="XM_001011714.2"/>
</dbReference>
<proteinExistence type="predicted"/>
<reference evidence="3" key="1">
    <citation type="journal article" date="2006" name="PLoS Biol.">
        <title>Macronuclear genome sequence of the ciliate Tetrahymena thermophila, a model eukaryote.</title>
        <authorList>
            <person name="Eisen J.A."/>
            <person name="Coyne R.S."/>
            <person name="Wu M."/>
            <person name="Wu D."/>
            <person name="Thiagarajan M."/>
            <person name="Wortman J.R."/>
            <person name="Badger J.H."/>
            <person name="Ren Q."/>
            <person name="Amedeo P."/>
            <person name="Jones K.M."/>
            <person name="Tallon L.J."/>
            <person name="Delcher A.L."/>
            <person name="Salzberg S.L."/>
            <person name="Silva J.C."/>
            <person name="Haas B.J."/>
            <person name="Majoros W.H."/>
            <person name="Farzad M."/>
            <person name="Carlton J.M."/>
            <person name="Smith R.K. Jr."/>
            <person name="Garg J."/>
            <person name="Pearlman R.E."/>
            <person name="Karrer K.M."/>
            <person name="Sun L."/>
            <person name="Manning G."/>
            <person name="Elde N.C."/>
            <person name="Turkewitz A.P."/>
            <person name="Asai D.J."/>
            <person name="Wilkes D.E."/>
            <person name="Wang Y."/>
            <person name="Cai H."/>
            <person name="Collins K."/>
            <person name="Stewart B.A."/>
            <person name="Lee S.R."/>
            <person name="Wilamowska K."/>
            <person name="Weinberg Z."/>
            <person name="Ruzzo W.L."/>
            <person name="Wloga D."/>
            <person name="Gaertig J."/>
            <person name="Frankel J."/>
            <person name="Tsao C.-C."/>
            <person name="Gorovsky M.A."/>
            <person name="Keeling P.J."/>
            <person name="Waller R.F."/>
            <person name="Patron N.J."/>
            <person name="Cherry J.M."/>
            <person name="Stover N.A."/>
            <person name="Krieger C.J."/>
            <person name="del Toro C."/>
            <person name="Ryder H.F."/>
            <person name="Williamson S.C."/>
            <person name="Barbeau R.A."/>
            <person name="Hamilton E.P."/>
            <person name="Orias E."/>
        </authorList>
    </citation>
    <scope>NUCLEOTIDE SEQUENCE [LARGE SCALE GENOMIC DNA]</scope>
    <source>
        <strain evidence="3">SB210</strain>
    </source>
</reference>
<evidence type="ECO:0000313" key="3">
    <source>
        <dbReference type="Proteomes" id="UP000009168"/>
    </source>
</evidence>
<dbReference type="KEGG" id="tet:TTHERM_00595530"/>
<name>Q232E3_TETTS</name>
<evidence type="ECO:0000313" key="2">
    <source>
        <dbReference type="EMBL" id="EAR91469.2"/>
    </source>
</evidence>
<accession>Q232E3</accession>
<gene>
    <name evidence="2" type="ORF">TTHERM_00595530</name>
</gene>
<evidence type="ECO:0000256" key="1">
    <source>
        <dbReference type="SAM" id="SignalP"/>
    </source>
</evidence>
<keyword evidence="1" id="KW-0732">Signal</keyword>
<feature type="chain" id="PRO_5004201273" evidence="1">
    <location>
        <begin position="20"/>
        <end position="291"/>
    </location>
</feature>
<dbReference type="AlphaFoldDB" id="Q232E3"/>
<keyword evidence="3" id="KW-1185">Reference proteome</keyword>
<dbReference type="HOGENOM" id="CLU_038438_0_0_1"/>
<dbReference type="OrthoDB" id="439917at2759"/>
<dbReference type="Proteomes" id="UP000009168">
    <property type="component" value="Unassembled WGS sequence"/>
</dbReference>
<dbReference type="GeneID" id="7834106"/>
<dbReference type="InterPro" id="IPR009030">
    <property type="entry name" value="Growth_fac_rcpt_cys_sf"/>
</dbReference>
<organism evidence="2 3">
    <name type="scientific">Tetrahymena thermophila (strain SB210)</name>
    <dbReference type="NCBI Taxonomy" id="312017"/>
    <lineage>
        <taxon>Eukaryota</taxon>
        <taxon>Sar</taxon>
        <taxon>Alveolata</taxon>
        <taxon>Ciliophora</taxon>
        <taxon>Intramacronucleata</taxon>
        <taxon>Oligohymenophorea</taxon>
        <taxon>Hymenostomatida</taxon>
        <taxon>Tetrahymenina</taxon>
        <taxon>Tetrahymenidae</taxon>
        <taxon>Tetrahymena</taxon>
    </lineage>
</organism>
<protein>
    <submittedName>
        <fullName evidence="2">Immobilization antigen</fullName>
    </submittedName>
</protein>
<dbReference type="InParanoid" id="Q232E3"/>
<dbReference type="EMBL" id="GG662781">
    <property type="protein sequence ID" value="EAR91469.2"/>
    <property type="molecule type" value="Genomic_DNA"/>
</dbReference>
<dbReference type="SUPFAM" id="SSF57184">
    <property type="entry name" value="Growth factor receptor domain"/>
    <property type="match status" value="1"/>
</dbReference>
<dbReference type="SMART" id="SM01411">
    <property type="entry name" value="Ephrin_rec_like"/>
    <property type="match status" value="2"/>
</dbReference>